<dbReference type="InterPro" id="IPR024623">
    <property type="entry name" value="YtxH"/>
</dbReference>
<feature type="transmembrane region" description="Helical" evidence="2">
    <location>
        <begin position="6"/>
        <end position="25"/>
    </location>
</feature>
<reference evidence="3 4" key="1">
    <citation type="journal article" date="2013" name="Genome Announc.">
        <title>Draft Genome Sequence of Cesiribacter andamanensis Strain AMV16T, Isolated from a Soil Sample from a Mud Volcano in the Andaman Islands, India.</title>
        <authorList>
            <person name="Shivaji S."/>
            <person name="Ara S."/>
            <person name="Begum Z."/>
            <person name="Srinivas T.N."/>
            <person name="Singh A."/>
            <person name="Kumar Pinnaka A."/>
        </authorList>
    </citation>
    <scope>NUCLEOTIDE SEQUENCE [LARGE SCALE GENOMIC DNA]</scope>
    <source>
        <strain evidence="3 4">AMV16</strain>
    </source>
</reference>
<keyword evidence="2" id="KW-1133">Transmembrane helix</keyword>
<dbReference type="Proteomes" id="UP000011910">
    <property type="component" value="Unassembled WGS sequence"/>
</dbReference>
<evidence type="ECO:0000313" key="4">
    <source>
        <dbReference type="Proteomes" id="UP000011910"/>
    </source>
</evidence>
<evidence type="ECO:0000313" key="3">
    <source>
        <dbReference type="EMBL" id="EMR01963.1"/>
    </source>
</evidence>
<dbReference type="eggNOG" id="COG4980">
    <property type="taxonomic scope" value="Bacteria"/>
</dbReference>
<dbReference type="EMBL" id="AODQ01000080">
    <property type="protein sequence ID" value="EMR01963.1"/>
    <property type="molecule type" value="Genomic_DNA"/>
</dbReference>
<protein>
    <submittedName>
        <fullName evidence="3">Gas vesicle protein</fullName>
    </submittedName>
</protein>
<dbReference type="Pfam" id="PF12732">
    <property type="entry name" value="YtxH"/>
    <property type="match status" value="1"/>
</dbReference>
<organism evidence="3 4">
    <name type="scientific">Cesiribacter andamanensis AMV16</name>
    <dbReference type="NCBI Taxonomy" id="1279009"/>
    <lineage>
        <taxon>Bacteria</taxon>
        <taxon>Pseudomonadati</taxon>
        <taxon>Bacteroidota</taxon>
        <taxon>Cytophagia</taxon>
        <taxon>Cytophagales</taxon>
        <taxon>Cesiribacteraceae</taxon>
        <taxon>Cesiribacter</taxon>
    </lineage>
</organism>
<dbReference type="RefSeq" id="WP_009196285.1">
    <property type="nucleotide sequence ID" value="NZ_AODQ01000080.1"/>
</dbReference>
<keyword evidence="4" id="KW-1185">Reference proteome</keyword>
<gene>
    <name evidence="3" type="ORF">ADICEAN_02898</name>
</gene>
<evidence type="ECO:0000256" key="2">
    <source>
        <dbReference type="SAM" id="Phobius"/>
    </source>
</evidence>
<keyword evidence="2" id="KW-0812">Transmembrane</keyword>
<accession>M7MZV3</accession>
<feature type="coiled-coil region" evidence="1">
    <location>
        <begin position="44"/>
        <end position="71"/>
    </location>
</feature>
<proteinExistence type="predicted"/>
<name>M7MZV3_9BACT</name>
<evidence type="ECO:0000256" key="1">
    <source>
        <dbReference type="SAM" id="Coils"/>
    </source>
</evidence>
<dbReference type="OrthoDB" id="676025at2"/>
<keyword evidence="2" id="KW-0472">Membrane</keyword>
<keyword evidence="1" id="KW-0175">Coiled coil</keyword>
<sequence>MSTAKVLMAVVAGIASGAALGVLFAPKKGARIRKDIRRRSEDMADAFTDRLDELNSALREALEEKTKLVKGPQHQPKVPQLH</sequence>
<dbReference type="AlphaFoldDB" id="M7MZV3"/>
<dbReference type="STRING" id="1279009.ADICEAN_02898"/>
<comment type="caution">
    <text evidence="3">The sequence shown here is derived from an EMBL/GenBank/DDBJ whole genome shotgun (WGS) entry which is preliminary data.</text>
</comment>